<dbReference type="EMBL" id="CAKOGP040001668">
    <property type="protein sequence ID" value="CAJ1946284.1"/>
    <property type="molecule type" value="Genomic_DNA"/>
</dbReference>
<protein>
    <recommendedName>
        <fullName evidence="2">UBL3-like ubiquitin domain-containing protein</fullName>
    </recommendedName>
</protein>
<name>A0AAD2CWT1_9STRA</name>
<reference evidence="3" key="1">
    <citation type="submission" date="2023-08" db="EMBL/GenBank/DDBJ databases">
        <authorList>
            <person name="Audoor S."/>
            <person name="Bilcke G."/>
        </authorList>
    </citation>
    <scope>NUCLEOTIDE SEQUENCE</scope>
</reference>
<sequence length="203" mass="21106">MMSDPATDTPENAQKPAETPEADAPTPASSEAGDKDEAPKEPDAEKPKEGATAPVVSSSKRSRPPYKYDPNKITLRFLFANRDGLTVTVECNPTDCIGEVKGALLSVWPEDLPSCSGGDRLRLICMGKGILMPDSRTLEDCEVPVFKTHPTPINVAVRPENMGASSSKGGGDKKIRLGGAAAASSSGGPSGNQAGTGCGCFIM</sequence>
<gene>
    <name evidence="3" type="ORF">CYCCA115_LOCUS10425</name>
</gene>
<feature type="compositionally biased region" description="Low complexity" evidence="1">
    <location>
        <begin position="16"/>
        <end position="31"/>
    </location>
</feature>
<accession>A0AAD2CWT1</accession>
<proteinExistence type="predicted"/>
<organism evidence="3 4">
    <name type="scientific">Cylindrotheca closterium</name>
    <dbReference type="NCBI Taxonomy" id="2856"/>
    <lineage>
        <taxon>Eukaryota</taxon>
        <taxon>Sar</taxon>
        <taxon>Stramenopiles</taxon>
        <taxon>Ochrophyta</taxon>
        <taxon>Bacillariophyta</taxon>
        <taxon>Bacillariophyceae</taxon>
        <taxon>Bacillariophycidae</taxon>
        <taxon>Bacillariales</taxon>
        <taxon>Bacillariaceae</taxon>
        <taxon>Cylindrotheca</taxon>
    </lineage>
</organism>
<dbReference type="SUPFAM" id="SSF54236">
    <property type="entry name" value="Ubiquitin-like"/>
    <property type="match status" value="1"/>
</dbReference>
<evidence type="ECO:0000313" key="4">
    <source>
        <dbReference type="Proteomes" id="UP001295423"/>
    </source>
</evidence>
<keyword evidence="4" id="KW-1185">Reference proteome</keyword>
<evidence type="ECO:0000313" key="3">
    <source>
        <dbReference type="EMBL" id="CAJ1946284.1"/>
    </source>
</evidence>
<feature type="compositionally biased region" description="Basic and acidic residues" evidence="1">
    <location>
        <begin position="32"/>
        <end position="49"/>
    </location>
</feature>
<evidence type="ECO:0000256" key="1">
    <source>
        <dbReference type="SAM" id="MobiDB-lite"/>
    </source>
</evidence>
<dbReference type="InterPro" id="IPR029071">
    <property type="entry name" value="Ubiquitin-like_domsf"/>
</dbReference>
<feature type="domain" description="UBL3-like ubiquitin" evidence="2">
    <location>
        <begin position="72"/>
        <end position="159"/>
    </location>
</feature>
<evidence type="ECO:0000259" key="2">
    <source>
        <dbReference type="Pfam" id="PF13881"/>
    </source>
</evidence>
<dbReference type="AlphaFoldDB" id="A0AAD2CWT1"/>
<feature type="region of interest" description="Disordered" evidence="1">
    <location>
        <begin position="1"/>
        <end position="67"/>
    </location>
</feature>
<comment type="caution">
    <text evidence="3">The sequence shown here is derived from an EMBL/GenBank/DDBJ whole genome shotgun (WGS) entry which is preliminary data.</text>
</comment>
<dbReference type="InterPro" id="IPR039540">
    <property type="entry name" value="UBL3-like_ubiquitin_dom"/>
</dbReference>
<feature type="compositionally biased region" description="Low complexity" evidence="1">
    <location>
        <begin position="178"/>
        <end position="187"/>
    </location>
</feature>
<feature type="region of interest" description="Disordered" evidence="1">
    <location>
        <begin position="159"/>
        <end position="192"/>
    </location>
</feature>
<dbReference type="Proteomes" id="UP001295423">
    <property type="component" value="Unassembled WGS sequence"/>
</dbReference>
<dbReference type="Gene3D" id="3.10.20.90">
    <property type="entry name" value="Phosphatidylinositol 3-kinase Catalytic Subunit, Chain A, domain 1"/>
    <property type="match status" value="1"/>
</dbReference>
<dbReference type="Pfam" id="PF13881">
    <property type="entry name" value="Rad60-SLD_2"/>
    <property type="match status" value="1"/>
</dbReference>